<feature type="transmembrane region" description="Helical" evidence="6">
    <location>
        <begin position="179"/>
        <end position="200"/>
    </location>
</feature>
<dbReference type="Pfam" id="PF00892">
    <property type="entry name" value="EamA"/>
    <property type="match status" value="2"/>
</dbReference>
<dbReference type="PANTHER" id="PTHR22911">
    <property type="entry name" value="ACYL-MALONYL CONDENSING ENZYME-RELATED"/>
    <property type="match status" value="1"/>
</dbReference>
<gene>
    <name evidence="8" type="ORF">GQE99_09945</name>
</gene>
<evidence type="ECO:0000313" key="9">
    <source>
        <dbReference type="Proteomes" id="UP000467322"/>
    </source>
</evidence>
<evidence type="ECO:0000256" key="4">
    <source>
        <dbReference type="ARBA" id="ARBA00022989"/>
    </source>
</evidence>
<name>A0A845LZ82_9RHOB</name>
<keyword evidence="9" id="KW-1185">Reference proteome</keyword>
<evidence type="ECO:0000256" key="3">
    <source>
        <dbReference type="ARBA" id="ARBA00022692"/>
    </source>
</evidence>
<comment type="caution">
    <text evidence="8">The sequence shown here is derived from an EMBL/GenBank/DDBJ whole genome shotgun (WGS) entry which is preliminary data.</text>
</comment>
<sequence length="300" mass="31386">MDNIRGALLMVLAMGFFASEDVFVKIVTERVPLGVVLIALGLLGGAVFGLIAAARGHSPFTRQFFHPIILLRNAGELMGTTCFVLGLTLVPLGLLSALLQANPLFVNIGAILFLGMSVGWRRWLAISIGLVGVLVILRPGAEAFRPEALLGLGAAIGLAVRDVATRVTPAGIHPLQTSAWGFVMAAVSGAVLLAFEPFALPAPGDAGLIVIATALGMSGYYALTRAMQTGDVPAVTPFRYTRLVYAIVFALVFFDEVPDAWTLVGAALIVGAGVYTIVREARVSRAARRAALAASPVRPG</sequence>
<dbReference type="GO" id="GO:0016020">
    <property type="term" value="C:membrane"/>
    <property type="evidence" value="ECO:0007669"/>
    <property type="project" value="UniProtKB-SubCell"/>
</dbReference>
<comment type="subcellular location">
    <subcellularLocation>
        <location evidence="1">Membrane</location>
        <topology evidence="1">Multi-pass membrane protein</topology>
    </subcellularLocation>
</comment>
<feature type="transmembrane region" description="Helical" evidence="6">
    <location>
        <begin position="235"/>
        <end position="254"/>
    </location>
</feature>
<accession>A0A845LZ82</accession>
<dbReference type="EMBL" id="WTUX01000011">
    <property type="protein sequence ID" value="MZR13340.1"/>
    <property type="molecule type" value="Genomic_DNA"/>
</dbReference>
<evidence type="ECO:0000256" key="6">
    <source>
        <dbReference type="SAM" id="Phobius"/>
    </source>
</evidence>
<feature type="transmembrane region" description="Helical" evidence="6">
    <location>
        <begin position="7"/>
        <end position="27"/>
    </location>
</feature>
<organism evidence="8 9">
    <name type="scientific">Maritimibacter harenae</name>
    <dbReference type="NCBI Taxonomy" id="2606218"/>
    <lineage>
        <taxon>Bacteria</taxon>
        <taxon>Pseudomonadati</taxon>
        <taxon>Pseudomonadota</taxon>
        <taxon>Alphaproteobacteria</taxon>
        <taxon>Rhodobacterales</taxon>
        <taxon>Roseobacteraceae</taxon>
        <taxon>Maritimibacter</taxon>
    </lineage>
</organism>
<comment type="similarity">
    <text evidence="2">Belongs to the drug/metabolite transporter (DMT) superfamily. 10 TMS drug/metabolite exporter (DME) (TC 2.A.7.3) family.</text>
</comment>
<dbReference type="Proteomes" id="UP000467322">
    <property type="component" value="Unassembled WGS sequence"/>
</dbReference>
<feature type="domain" description="EamA" evidence="7">
    <location>
        <begin position="5"/>
        <end position="137"/>
    </location>
</feature>
<evidence type="ECO:0000313" key="8">
    <source>
        <dbReference type="EMBL" id="MZR13340.1"/>
    </source>
</evidence>
<proteinExistence type="inferred from homology"/>
<keyword evidence="3 6" id="KW-0812">Transmembrane</keyword>
<dbReference type="RefSeq" id="WP_161351435.1">
    <property type="nucleotide sequence ID" value="NZ_WTUX01000011.1"/>
</dbReference>
<feature type="domain" description="EamA" evidence="7">
    <location>
        <begin position="148"/>
        <end position="272"/>
    </location>
</feature>
<feature type="transmembrane region" description="Helical" evidence="6">
    <location>
        <begin position="260"/>
        <end position="278"/>
    </location>
</feature>
<feature type="transmembrane region" description="Helical" evidence="6">
    <location>
        <begin position="206"/>
        <end position="223"/>
    </location>
</feature>
<feature type="transmembrane region" description="Helical" evidence="6">
    <location>
        <begin position="33"/>
        <end position="56"/>
    </location>
</feature>
<evidence type="ECO:0000256" key="1">
    <source>
        <dbReference type="ARBA" id="ARBA00004141"/>
    </source>
</evidence>
<dbReference type="InterPro" id="IPR000620">
    <property type="entry name" value="EamA_dom"/>
</dbReference>
<keyword evidence="4 6" id="KW-1133">Transmembrane helix</keyword>
<feature type="transmembrane region" description="Helical" evidence="6">
    <location>
        <begin position="77"/>
        <end position="99"/>
    </location>
</feature>
<keyword evidence="5 6" id="KW-0472">Membrane</keyword>
<evidence type="ECO:0000256" key="5">
    <source>
        <dbReference type="ARBA" id="ARBA00023136"/>
    </source>
</evidence>
<reference evidence="8 9" key="1">
    <citation type="submission" date="2019-12" db="EMBL/GenBank/DDBJ databases">
        <title>Maritimibacter sp. nov. sp. isolated from sea sand.</title>
        <authorList>
            <person name="Kim J."/>
            <person name="Jeong S.E."/>
            <person name="Jung H.S."/>
            <person name="Jeon C.O."/>
        </authorList>
    </citation>
    <scope>NUCLEOTIDE SEQUENCE [LARGE SCALE GENOMIC DNA]</scope>
    <source>
        <strain evidence="8 9">DP07</strain>
    </source>
</reference>
<dbReference type="AlphaFoldDB" id="A0A845LZ82"/>
<protein>
    <submittedName>
        <fullName evidence="8">EamA family transporter</fullName>
    </submittedName>
</protein>
<evidence type="ECO:0000256" key="2">
    <source>
        <dbReference type="ARBA" id="ARBA00009853"/>
    </source>
</evidence>
<dbReference type="PANTHER" id="PTHR22911:SF6">
    <property type="entry name" value="SOLUTE CARRIER FAMILY 35 MEMBER G1"/>
    <property type="match status" value="1"/>
</dbReference>
<dbReference type="InterPro" id="IPR037185">
    <property type="entry name" value="EmrE-like"/>
</dbReference>
<dbReference type="SUPFAM" id="SSF103481">
    <property type="entry name" value="Multidrug resistance efflux transporter EmrE"/>
    <property type="match status" value="2"/>
</dbReference>
<evidence type="ECO:0000259" key="7">
    <source>
        <dbReference type="Pfam" id="PF00892"/>
    </source>
</evidence>